<dbReference type="SUPFAM" id="SSF47413">
    <property type="entry name" value="lambda repressor-like DNA-binding domains"/>
    <property type="match status" value="1"/>
</dbReference>
<feature type="domain" description="HTH cro/C1-type" evidence="1">
    <location>
        <begin position="10"/>
        <end position="83"/>
    </location>
</feature>
<protein>
    <submittedName>
        <fullName evidence="2">Helix-turn-helix domain-containing protein</fullName>
    </submittedName>
</protein>
<accession>A0A1M7R989</accession>
<dbReference type="Proteomes" id="UP000184440">
    <property type="component" value="Unassembled WGS sequence"/>
</dbReference>
<dbReference type="CDD" id="cd00093">
    <property type="entry name" value="HTH_XRE"/>
    <property type="match status" value="1"/>
</dbReference>
<dbReference type="InterPro" id="IPR010982">
    <property type="entry name" value="Lambda_DNA-bd_dom_sf"/>
</dbReference>
<dbReference type="InterPro" id="IPR041413">
    <property type="entry name" value="MLTR_LBD"/>
</dbReference>
<name>A0A1M7R989_9ACTN</name>
<sequence>MVDRSELGAFLRAQRARLQPSDVGLLPAGGRRRTPGLRREEVAELSGVSSTWYTWLEQGRPIVASVQVIDALARALRLDPDRHRHLRTLAGLPVPQVETAAADVAPRLQRLVDNASPSPAAVYDRHFDFVVWNKPYVRVRHDPATLPDDRRNLMWTMFTDAEYRARMVRWTSAAQAVLGQFRTSVGQRPDDPRFTELVAALIDASPEFRTWWPNYLVRDVNPEAVEVDHPAAGRLSLELYQLRPVEFPDLLLVLQAPATPDDRRRVQGLLR</sequence>
<dbReference type="InterPro" id="IPR001387">
    <property type="entry name" value="Cro/C1-type_HTH"/>
</dbReference>
<organism evidence="2 3">
    <name type="scientific">Cryptosporangium aurantiacum</name>
    <dbReference type="NCBI Taxonomy" id="134849"/>
    <lineage>
        <taxon>Bacteria</taxon>
        <taxon>Bacillati</taxon>
        <taxon>Actinomycetota</taxon>
        <taxon>Actinomycetes</taxon>
        <taxon>Cryptosporangiales</taxon>
        <taxon>Cryptosporangiaceae</taxon>
        <taxon>Cryptosporangium</taxon>
    </lineage>
</organism>
<dbReference type="PANTHER" id="PTHR35010">
    <property type="entry name" value="BLL4672 PROTEIN-RELATED"/>
    <property type="match status" value="1"/>
</dbReference>
<evidence type="ECO:0000313" key="2">
    <source>
        <dbReference type="EMBL" id="SHN42721.1"/>
    </source>
</evidence>
<evidence type="ECO:0000259" key="1">
    <source>
        <dbReference type="SMART" id="SM00530"/>
    </source>
</evidence>
<dbReference type="PANTHER" id="PTHR35010:SF3">
    <property type="entry name" value="BLL4873 PROTEIN"/>
    <property type="match status" value="1"/>
</dbReference>
<dbReference type="STRING" id="134849.SAMN05443668_108328"/>
<dbReference type="Gene3D" id="1.10.260.40">
    <property type="entry name" value="lambda repressor-like DNA-binding domains"/>
    <property type="match status" value="1"/>
</dbReference>
<dbReference type="SMART" id="SM00530">
    <property type="entry name" value="HTH_XRE"/>
    <property type="match status" value="1"/>
</dbReference>
<dbReference type="GO" id="GO:0003677">
    <property type="term" value="F:DNA binding"/>
    <property type="evidence" value="ECO:0007669"/>
    <property type="project" value="InterPro"/>
</dbReference>
<dbReference type="Pfam" id="PF17765">
    <property type="entry name" value="MLTR_LBD"/>
    <property type="match status" value="1"/>
</dbReference>
<dbReference type="Gene3D" id="3.30.450.180">
    <property type="match status" value="1"/>
</dbReference>
<gene>
    <name evidence="2" type="ORF">SAMN05443668_108328</name>
</gene>
<reference evidence="2 3" key="1">
    <citation type="submission" date="2016-11" db="EMBL/GenBank/DDBJ databases">
        <authorList>
            <person name="Jaros S."/>
            <person name="Januszkiewicz K."/>
            <person name="Wedrychowicz H."/>
        </authorList>
    </citation>
    <scope>NUCLEOTIDE SEQUENCE [LARGE SCALE GENOMIC DNA]</scope>
    <source>
        <strain evidence="2 3">DSM 46144</strain>
    </source>
</reference>
<proteinExistence type="predicted"/>
<evidence type="ECO:0000313" key="3">
    <source>
        <dbReference type="Proteomes" id="UP000184440"/>
    </source>
</evidence>
<dbReference type="AlphaFoldDB" id="A0A1M7R989"/>
<dbReference type="EMBL" id="FRCS01000008">
    <property type="protein sequence ID" value="SHN42721.1"/>
    <property type="molecule type" value="Genomic_DNA"/>
</dbReference>
<keyword evidence="3" id="KW-1185">Reference proteome</keyword>
<dbReference type="Pfam" id="PF13560">
    <property type="entry name" value="HTH_31"/>
    <property type="match status" value="1"/>
</dbReference>